<dbReference type="EMBL" id="MVBN01000003">
    <property type="protein sequence ID" value="OOK77137.1"/>
    <property type="molecule type" value="Genomic_DNA"/>
</dbReference>
<reference evidence="1 2" key="1">
    <citation type="submission" date="2017-02" db="EMBL/GenBank/DDBJ databases">
        <title>Complete genome sequences of Mycobacterium kansasii strains isolated from rhesus macaques.</title>
        <authorList>
            <person name="Panda A."/>
            <person name="Nagaraj S."/>
            <person name="Zhao X."/>
            <person name="Tettelin H."/>
            <person name="Detolla L.J."/>
        </authorList>
    </citation>
    <scope>NUCLEOTIDE SEQUENCE [LARGE SCALE GENOMIC DNA]</scope>
    <source>
        <strain evidence="1 2">11-3469</strain>
    </source>
</reference>
<name>A0A1V3XD95_MYCKA</name>
<sequence length="40" mass="4338">MHTDDSDLDSGHRRSAFSMLGTDEAMAAVFARATKPRATL</sequence>
<protein>
    <submittedName>
        <fullName evidence="1">Uncharacterized protein</fullName>
    </submittedName>
</protein>
<evidence type="ECO:0000313" key="2">
    <source>
        <dbReference type="Proteomes" id="UP000188532"/>
    </source>
</evidence>
<proteinExistence type="predicted"/>
<organism evidence="1 2">
    <name type="scientific">Mycobacterium kansasii</name>
    <dbReference type="NCBI Taxonomy" id="1768"/>
    <lineage>
        <taxon>Bacteria</taxon>
        <taxon>Bacillati</taxon>
        <taxon>Actinomycetota</taxon>
        <taxon>Actinomycetes</taxon>
        <taxon>Mycobacteriales</taxon>
        <taxon>Mycobacteriaceae</taxon>
        <taxon>Mycobacterium</taxon>
    </lineage>
</organism>
<dbReference type="AlphaFoldDB" id="A0A1V3XD95"/>
<gene>
    <name evidence="1" type="ORF">BZL29_4050</name>
</gene>
<dbReference type="Proteomes" id="UP000188532">
    <property type="component" value="Unassembled WGS sequence"/>
</dbReference>
<accession>A0A1V3XD95</accession>
<evidence type="ECO:0000313" key="1">
    <source>
        <dbReference type="EMBL" id="OOK77137.1"/>
    </source>
</evidence>
<comment type="caution">
    <text evidence="1">The sequence shown here is derived from an EMBL/GenBank/DDBJ whole genome shotgun (WGS) entry which is preliminary data.</text>
</comment>